<feature type="transmembrane region" description="Helical" evidence="7">
    <location>
        <begin position="131"/>
        <end position="149"/>
    </location>
</feature>
<feature type="transmembrane region" description="Helical" evidence="7">
    <location>
        <begin position="253"/>
        <end position="273"/>
    </location>
</feature>
<evidence type="ECO:0000256" key="5">
    <source>
        <dbReference type="ARBA" id="ARBA00023136"/>
    </source>
</evidence>
<dbReference type="InterPro" id="IPR022369">
    <property type="entry name" value="Integral_membrane_TerC_rswitch"/>
</dbReference>
<evidence type="ECO:0000256" key="2">
    <source>
        <dbReference type="ARBA" id="ARBA00007511"/>
    </source>
</evidence>
<keyword evidence="4 7" id="KW-1133">Transmembrane helix</keyword>
<evidence type="ECO:0000256" key="1">
    <source>
        <dbReference type="ARBA" id="ARBA00004141"/>
    </source>
</evidence>
<feature type="transmembrane region" description="Helical" evidence="7">
    <location>
        <begin position="38"/>
        <end position="57"/>
    </location>
</feature>
<protein>
    <submittedName>
        <fullName evidence="8">Tellurite resistance protein TerC</fullName>
    </submittedName>
</protein>
<dbReference type="RefSeq" id="WP_090595447.1">
    <property type="nucleotide sequence ID" value="NZ_LT629688.1"/>
</dbReference>
<dbReference type="Pfam" id="PF03741">
    <property type="entry name" value="TerC"/>
    <property type="match status" value="1"/>
</dbReference>
<comment type="subcellular location">
    <subcellularLocation>
        <location evidence="1">Membrane</location>
        <topology evidence="1">Multi-pass membrane protein</topology>
    </subcellularLocation>
</comment>
<keyword evidence="9" id="KW-1185">Reference proteome</keyword>
<organism evidence="8 9">
    <name type="scientific">Auraticoccus monumenti</name>
    <dbReference type="NCBI Taxonomy" id="675864"/>
    <lineage>
        <taxon>Bacteria</taxon>
        <taxon>Bacillati</taxon>
        <taxon>Actinomycetota</taxon>
        <taxon>Actinomycetes</taxon>
        <taxon>Propionibacteriales</taxon>
        <taxon>Propionibacteriaceae</taxon>
        <taxon>Auraticoccus</taxon>
    </lineage>
</organism>
<evidence type="ECO:0000313" key="8">
    <source>
        <dbReference type="EMBL" id="SDE51627.1"/>
    </source>
</evidence>
<dbReference type="OrthoDB" id="5242957at2"/>
<dbReference type="PANTHER" id="PTHR30238">
    <property type="entry name" value="MEMBRANE BOUND PREDICTED REDOX MODULATOR"/>
    <property type="match status" value="1"/>
</dbReference>
<feature type="transmembrane region" description="Helical" evidence="7">
    <location>
        <begin position="102"/>
        <end position="125"/>
    </location>
</feature>
<feature type="compositionally biased region" description="Basic and acidic residues" evidence="6">
    <location>
        <begin position="357"/>
        <end position="374"/>
    </location>
</feature>
<dbReference type="PANTHER" id="PTHR30238:SF0">
    <property type="entry name" value="THYLAKOID MEMBRANE PROTEIN TERC, CHLOROPLASTIC"/>
    <property type="match status" value="1"/>
</dbReference>
<feature type="transmembrane region" description="Helical" evidence="7">
    <location>
        <begin position="69"/>
        <end position="90"/>
    </location>
</feature>
<dbReference type="EMBL" id="LT629688">
    <property type="protein sequence ID" value="SDE51627.1"/>
    <property type="molecule type" value="Genomic_DNA"/>
</dbReference>
<dbReference type="GO" id="GO:0016020">
    <property type="term" value="C:membrane"/>
    <property type="evidence" value="ECO:0007669"/>
    <property type="project" value="UniProtKB-SubCell"/>
</dbReference>
<keyword evidence="3 7" id="KW-0812">Transmembrane</keyword>
<dbReference type="AlphaFoldDB" id="A0A1G7DJA0"/>
<reference evidence="8 9" key="1">
    <citation type="submission" date="2016-10" db="EMBL/GenBank/DDBJ databases">
        <authorList>
            <person name="de Groot N.N."/>
        </authorList>
    </citation>
    <scope>NUCLEOTIDE SEQUENCE [LARGE SCALE GENOMIC DNA]</scope>
    <source>
        <strain evidence="8 9">MON 2.2</strain>
    </source>
</reference>
<dbReference type="NCBIfam" id="TIGR03718">
    <property type="entry name" value="R_switched_Alx"/>
    <property type="match status" value="1"/>
</dbReference>
<feature type="transmembrane region" description="Helical" evidence="7">
    <location>
        <begin position="6"/>
        <end position="26"/>
    </location>
</feature>
<accession>A0A1G7DJA0</accession>
<feature type="region of interest" description="Disordered" evidence="6">
    <location>
        <begin position="341"/>
        <end position="383"/>
    </location>
</feature>
<dbReference type="InterPro" id="IPR005496">
    <property type="entry name" value="Integral_membrane_TerC"/>
</dbReference>
<comment type="similarity">
    <text evidence="2">Belongs to the TerC family.</text>
</comment>
<evidence type="ECO:0000256" key="4">
    <source>
        <dbReference type="ARBA" id="ARBA00022989"/>
    </source>
</evidence>
<evidence type="ECO:0000256" key="3">
    <source>
        <dbReference type="ARBA" id="ARBA00022692"/>
    </source>
</evidence>
<gene>
    <name evidence="8" type="ORF">SAMN04489747_3622</name>
</gene>
<proteinExistence type="inferred from homology"/>
<evidence type="ECO:0000256" key="6">
    <source>
        <dbReference type="SAM" id="MobiDB-lite"/>
    </source>
</evidence>
<feature type="transmembrane region" description="Helical" evidence="7">
    <location>
        <begin position="192"/>
        <end position="219"/>
    </location>
</feature>
<sequence length="383" mass="42243">MDIHLYTWVITAVVLVAVLAIDILVIGRRPHEPSMKEAGLFVGIYVALAIVFGLGVWGFSGPQFAGEFFAGWLTEYSLSLDNLFIFIIIMGSLKVPRHLQQFALMVGIVLALIFRGLFIAVGAVAIERFSWIFFIFGAFLIYTAVKLVIDYSKHEDEDESENALVRFARKRLPFTDEYHGTKLFTHVDGKRVLTAMALVILALGSTDLLFALDSIPAIYGLTQEPYLVFTANVFALMGLRQLYFLIGGLLKRLVYLSLGLSIILAFIGVKLVLHAMHEAGQYGDWPVIGGAMTAMHDWVITLPAEGEIPIWLSLTVIIGVLLLTTVASLVKSRFVEDTARDSAEVTTPDEVDGTALDARDLVDPPVSSHEEHTSDQQGPRRSS</sequence>
<dbReference type="Proteomes" id="UP000198546">
    <property type="component" value="Chromosome i"/>
</dbReference>
<keyword evidence="5 7" id="KW-0472">Membrane</keyword>
<evidence type="ECO:0000313" key="9">
    <source>
        <dbReference type="Proteomes" id="UP000198546"/>
    </source>
</evidence>
<feature type="transmembrane region" description="Helical" evidence="7">
    <location>
        <begin position="225"/>
        <end position="246"/>
    </location>
</feature>
<name>A0A1G7DJA0_9ACTN</name>
<evidence type="ECO:0000256" key="7">
    <source>
        <dbReference type="SAM" id="Phobius"/>
    </source>
</evidence>
<feature type="transmembrane region" description="Helical" evidence="7">
    <location>
        <begin position="308"/>
        <end position="330"/>
    </location>
</feature>